<dbReference type="Pfam" id="PF14337">
    <property type="entry name" value="Abi_alpha"/>
    <property type="match status" value="1"/>
</dbReference>
<sequence>MAEEVDLATAVAVEVAKQIPVKDAYDDAVKPGARQVGNIVEDITKTVLLTLAPIQYAAALQDRYRNFLDKSVRRVPEDNRLPPPPQVLGPVLEGIRYEPEDSPISEMFSQLLSSSMDQTRVHNAHPAFSQIVRQLSADEATLLSAMWTLWKQERQSFRQRFTQDYDRSSNTFSNIKMELDEIPRANLMFPENVEFYGQHLYALGVTAFFDSAQQEPLYDENQIQNGIRVFKELRFTDVGRKFMEAVSL</sequence>
<evidence type="ECO:0000313" key="1">
    <source>
        <dbReference type="EMBL" id="MBB4569045.1"/>
    </source>
</evidence>
<name>A0A7W6ZUX7_9HYPH</name>
<proteinExistence type="predicted"/>
<evidence type="ECO:0008006" key="3">
    <source>
        <dbReference type="Google" id="ProtNLM"/>
    </source>
</evidence>
<dbReference type="Proteomes" id="UP000543836">
    <property type="component" value="Unassembled WGS sequence"/>
</dbReference>
<evidence type="ECO:0000313" key="2">
    <source>
        <dbReference type="Proteomes" id="UP000543836"/>
    </source>
</evidence>
<protein>
    <recommendedName>
        <fullName evidence="3">DUF4393 domain-containing protein</fullName>
    </recommendedName>
</protein>
<organism evidence="1 2">
    <name type="scientific">Rhizobium leucaenae</name>
    <dbReference type="NCBI Taxonomy" id="29450"/>
    <lineage>
        <taxon>Bacteria</taxon>
        <taxon>Pseudomonadati</taxon>
        <taxon>Pseudomonadota</taxon>
        <taxon>Alphaproteobacteria</taxon>
        <taxon>Hyphomicrobiales</taxon>
        <taxon>Rhizobiaceae</taxon>
        <taxon>Rhizobium/Agrobacterium group</taxon>
        <taxon>Rhizobium</taxon>
    </lineage>
</organism>
<comment type="caution">
    <text evidence="1">The sequence shown here is derived from an EMBL/GenBank/DDBJ whole genome shotgun (WGS) entry which is preliminary data.</text>
</comment>
<dbReference type="RefSeq" id="WP_028752293.1">
    <property type="nucleotide sequence ID" value="NZ_JACIIG010000007.1"/>
</dbReference>
<dbReference type="InterPro" id="IPR025506">
    <property type="entry name" value="Abi_alpha"/>
</dbReference>
<dbReference type="Gene3D" id="3.30.110.190">
    <property type="match status" value="1"/>
</dbReference>
<dbReference type="AlphaFoldDB" id="A0A7W6ZUX7"/>
<gene>
    <name evidence="1" type="ORF">GGE60_003164</name>
</gene>
<keyword evidence="2" id="KW-1185">Reference proteome</keyword>
<accession>A0A7W6ZUX7</accession>
<dbReference type="GeneID" id="32528252"/>
<dbReference type="OrthoDB" id="1347735at2"/>
<dbReference type="EMBL" id="JACIIG010000007">
    <property type="protein sequence ID" value="MBB4569045.1"/>
    <property type="molecule type" value="Genomic_DNA"/>
</dbReference>
<reference evidence="1 2" key="1">
    <citation type="submission" date="2020-08" db="EMBL/GenBank/DDBJ databases">
        <title>Genomic Encyclopedia of Type Strains, Phase IV (KMG-V): Genome sequencing to study the core and pangenomes of soil and plant-associated prokaryotes.</title>
        <authorList>
            <person name="Whitman W."/>
        </authorList>
    </citation>
    <scope>NUCLEOTIDE SEQUENCE [LARGE SCALE GENOMIC DNA]</scope>
    <source>
        <strain evidence="1 2">SEMIA 492</strain>
    </source>
</reference>